<dbReference type="GO" id="GO:0009103">
    <property type="term" value="P:lipopolysaccharide biosynthetic process"/>
    <property type="evidence" value="ECO:0007669"/>
    <property type="project" value="UniProtKB-ARBA"/>
</dbReference>
<dbReference type="PANTHER" id="PTHR33908">
    <property type="entry name" value="MANNOSYLTRANSFERASE YKCB-RELATED"/>
    <property type="match status" value="1"/>
</dbReference>
<keyword evidence="6 8" id="KW-1133">Transmembrane helix</keyword>
<proteinExistence type="predicted"/>
<evidence type="ECO:0000256" key="2">
    <source>
        <dbReference type="ARBA" id="ARBA00022475"/>
    </source>
</evidence>
<evidence type="ECO:0000256" key="3">
    <source>
        <dbReference type="ARBA" id="ARBA00022676"/>
    </source>
</evidence>
<dbReference type="PANTHER" id="PTHR33908:SF3">
    <property type="entry name" value="UNDECAPRENYL PHOSPHATE-ALPHA-4-AMINO-4-DEOXY-L-ARABINOSE ARABINOSYL TRANSFERASE"/>
    <property type="match status" value="1"/>
</dbReference>
<dbReference type="EMBL" id="CP021781">
    <property type="protein sequence ID" value="AXA33795.1"/>
    <property type="molecule type" value="Genomic_DNA"/>
</dbReference>
<evidence type="ECO:0000256" key="8">
    <source>
        <dbReference type="SAM" id="Phobius"/>
    </source>
</evidence>
<evidence type="ECO:0000256" key="4">
    <source>
        <dbReference type="ARBA" id="ARBA00022679"/>
    </source>
</evidence>
<evidence type="ECO:0000313" key="12">
    <source>
        <dbReference type="Proteomes" id="UP000251120"/>
    </source>
</evidence>
<evidence type="ECO:0000259" key="9">
    <source>
        <dbReference type="Pfam" id="PF02366"/>
    </source>
</evidence>
<feature type="transmembrane region" description="Helical" evidence="8">
    <location>
        <begin position="81"/>
        <end position="102"/>
    </location>
</feature>
<sequence length="567" mass="65865">MNKTLKDILIIIGVMIVAFCMYGVPSFYSPDETRYSEVAREMIVNHNFIVPHINGVIFFHKPPIIYWLTCAFMSVFGENTWGARLVNPVLLTICLVFAYYVISKILKSRALGLYSIAVASSSVMLLFIGRYLNMDLAIAVFLNMTILSYWMSLKYDDNYLKSTFWLLLAFIFSGLAVMTKGLIGIVFPMAIVGLYSLLMGQYKRLFDIRLYIGLIIVAVISLPWIYAVEEYHPHFAYYYIVVQQILRFSVDEQNRDVAKYIYLFAAVAAIFPWTFFLPQVFKNFFSKEAFKDRKNNQDKWFLFVWFIFIFIFFGLSKSFLFGYLAPMILPLAILIAFELEKLSVKQTFSKWDKASFILPIFIFSLLPIVTIVVLCIPTFWSNIFKFIIYLVPVALVSIVIVYKSIYALKAQNIKQLVGCFCVMLFVIANFGYASGEYFDFKDTKPIISDISKIRVKYPSLKLYTSDRFYQVAFYTKEIPTMINDEGELDDVKNFKNSEANEYLTNYPKFIKQWNRATKLELLVVINKPDFDSPKSLKDYKHDIDKDKFYIIDSTKYASLVANKNIKV</sequence>
<feature type="transmembrane region" description="Helical" evidence="8">
    <location>
        <begin position="260"/>
        <end position="278"/>
    </location>
</feature>
<dbReference type="AlphaFoldDB" id="A0A2Z4XZD3"/>
<keyword evidence="3" id="KW-0328">Glycosyltransferase</keyword>
<keyword evidence="4 10" id="KW-0808">Transferase</keyword>
<evidence type="ECO:0000256" key="6">
    <source>
        <dbReference type="ARBA" id="ARBA00022989"/>
    </source>
</evidence>
<evidence type="ECO:0000313" key="10">
    <source>
        <dbReference type="EMBL" id="AXA33795.1"/>
    </source>
</evidence>
<dbReference type="GO" id="GO:0016763">
    <property type="term" value="F:pentosyltransferase activity"/>
    <property type="evidence" value="ECO:0007669"/>
    <property type="project" value="TreeGrafter"/>
</dbReference>
<evidence type="ECO:0000256" key="7">
    <source>
        <dbReference type="ARBA" id="ARBA00023136"/>
    </source>
</evidence>
<feature type="transmembrane region" description="Helical" evidence="8">
    <location>
        <begin position="417"/>
        <end position="435"/>
    </location>
</feature>
<feature type="transmembrane region" description="Helical" evidence="8">
    <location>
        <begin position="386"/>
        <end position="405"/>
    </location>
</feature>
<keyword evidence="7 8" id="KW-0472">Membrane</keyword>
<keyword evidence="5 8" id="KW-0812">Transmembrane</keyword>
<evidence type="ECO:0000256" key="5">
    <source>
        <dbReference type="ARBA" id="ARBA00022692"/>
    </source>
</evidence>
<name>A0A2Z4XZD3_9GAMM</name>
<dbReference type="Proteomes" id="UP000681131">
    <property type="component" value="Chromosome"/>
</dbReference>
<feature type="transmembrane region" description="Helical" evidence="8">
    <location>
        <begin position="7"/>
        <end position="28"/>
    </location>
</feature>
<organism evidence="10 12">
    <name type="scientific">Francisella adeliensis</name>
    <dbReference type="NCBI Taxonomy" id="2007306"/>
    <lineage>
        <taxon>Bacteria</taxon>
        <taxon>Pseudomonadati</taxon>
        <taxon>Pseudomonadota</taxon>
        <taxon>Gammaproteobacteria</taxon>
        <taxon>Thiotrichales</taxon>
        <taxon>Francisellaceae</taxon>
        <taxon>Francisella</taxon>
    </lineage>
</organism>
<feature type="transmembrane region" description="Helical" evidence="8">
    <location>
        <begin position="108"/>
        <end position="129"/>
    </location>
</feature>
<dbReference type="GO" id="GO:0005886">
    <property type="term" value="C:plasma membrane"/>
    <property type="evidence" value="ECO:0007669"/>
    <property type="project" value="UniProtKB-SubCell"/>
</dbReference>
<accession>A0A2Z4XZD3</accession>
<evidence type="ECO:0000313" key="11">
    <source>
        <dbReference type="EMBL" id="QIW12030.1"/>
    </source>
</evidence>
<dbReference type="InterPro" id="IPR003342">
    <property type="entry name" value="ArnT-like_N"/>
</dbReference>
<evidence type="ECO:0000313" key="13">
    <source>
        <dbReference type="Proteomes" id="UP000681131"/>
    </source>
</evidence>
<dbReference type="GO" id="GO:0010041">
    <property type="term" value="P:response to iron(III) ion"/>
    <property type="evidence" value="ECO:0007669"/>
    <property type="project" value="TreeGrafter"/>
</dbReference>
<comment type="subcellular location">
    <subcellularLocation>
        <location evidence="1">Cell membrane</location>
        <topology evidence="1">Multi-pass membrane protein</topology>
    </subcellularLocation>
</comment>
<keyword evidence="2" id="KW-1003">Cell membrane</keyword>
<keyword evidence="13" id="KW-1185">Reference proteome</keyword>
<protein>
    <submittedName>
        <fullName evidence="10">4-amino-4-deoxy-L-arabinose transferase</fullName>
    </submittedName>
    <submittedName>
        <fullName evidence="11">Glycosyltransferase family 39 protein</fullName>
    </submittedName>
</protein>
<reference evidence="10 12" key="1">
    <citation type="submission" date="2017-06" db="EMBL/GenBank/DDBJ databases">
        <title>Complete genome of Francisella adeliensis.</title>
        <authorList>
            <person name="Vallesi A."/>
            <person name="Sjodin A."/>
        </authorList>
    </citation>
    <scope>NUCLEOTIDE SEQUENCE [LARGE SCALE GENOMIC DNA]</scope>
    <source>
        <strain evidence="10 12">FDC440</strain>
    </source>
</reference>
<reference evidence="11 13" key="2">
    <citation type="submission" date="2019-08" db="EMBL/GenBank/DDBJ databases">
        <title>Complete genome sequences of Francisella adeliensis (FSC1325 and FSC1326).</title>
        <authorList>
            <person name="Ohrman C."/>
            <person name="Uneklint I."/>
            <person name="Vallesi A."/>
            <person name="Karlsson L."/>
            <person name="Sjodin A."/>
        </authorList>
    </citation>
    <scope>NUCLEOTIDE SEQUENCE [LARGE SCALE GENOMIC DNA]</scope>
    <source>
        <strain evidence="11 13">FSC1325</strain>
    </source>
</reference>
<dbReference type="Pfam" id="PF02366">
    <property type="entry name" value="PMT"/>
    <property type="match status" value="1"/>
</dbReference>
<dbReference type="EMBL" id="CP043424">
    <property type="protein sequence ID" value="QIW12030.1"/>
    <property type="molecule type" value="Genomic_DNA"/>
</dbReference>
<feature type="transmembrane region" description="Helical" evidence="8">
    <location>
        <begin position="299"/>
        <end position="315"/>
    </location>
</feature>
<dbReference type="Proteomes" id="UP000251120">
    <property type="component" value="Chromosome"/>
</dbReference>
<feature type="transmembrane region" description="Helical" evidence="8">
    <location>
        <begin position="136"/>
        <end position="153"/>
    </location>
</feature>
<feature type="transmembrane region" description="Helical" evidence="8">
    <location>
        <begin position="210"/>
        <end position="228"/>
    </location>
</feature>
<dbReference type="RefSeq" id="WP_112869969.1">
    <property type="nucleotide sequence ID" value="NZ_CP021781.1"/>
</dbReference>
<dbReference type="GO" id="GO:0000030">
    <property type="term" value="F:mannosyltransferase activity"/>
    <property type="evidence" value="ECO:0007669"/>
    <property type="project" value="InterPro"/>
</dbReference>
<dbReference type="OrthoDB" id="9775035at2"/>
<feature type="transmembrane region" description="Helical" evidence="8">
    <location>
        <begin position="165"/>
        <end position="198"/>
    </location>
</feature>
<gene>
    <name evidence="10" type="ORF">CDH04_04915</name>
    <name evidence="11" type="ORF">FZC43_04920</name>
</gene>
<evidence type="ECO:0000256" key="1">
    <source>
        <dbReference type="ARBA" id="ARBA00004651"/>
    </source>
</evidence>
<feature type="transmembrane region" description="Helical" evidence="8">
    <location>
        <begin position="360"/>
        <end position="380"/>
    </location>
</feature>
<feature type="domain" description="ArnT-like N-terminal" evidence="9">
    <location>
        <begin position="30"/>
        <end position="239"/>
    </location>
</feature>
<dbReference type="GO" id="GO:0006493">
    <property type="term" value="P:protein O-linked glycosylation"/>
    <property type="evidence" value="ECO:0007669"/>
    <property type="project" value="InterPro"/>
</dbReference>
<dbReference type="KEGG" id="fad:CDH04_04915"/>
<dbReference type="InterPro" id="IPR050297">
    <property type="entry name" value="LipidA_mod_glycosyltrf_83"/>
</dbReference>